<dbReference type="InterPro" id="IPR011054">
    <property type="entry name" value="Rudment_hybrid_motif"/>
</dbReference>
<dbReference type="InterPro" id="IPR050856">
    <property type="entry name" value="Biotin_carboxylase_complex"/>
</dbReference>
<dbReference type="Pfam" id="PF00364">
    <property type="entry name" value="Biotin_lipoyl"/>
    <property type="match status" value="1"/>
</dbReference>
<reference evidence="10 11" key="1">
    <citation type="submission" date="2022-11" db="EMBL/GenBank/DDBJ databases">
        <title>Spartinivicinus poritis sp. nov., isolated from scleractinian coral Porites lutea.</title>
        <authorList>
            <person name="Zhang G."/>
            <person name="Cai L."/>
            <person name="Wei Q."/>
        </authorList>
    </citation>
    <scope>NUCLEOTIDE SEQUENCE [LARGE SCALE GENOMIC DNA]</scope>
    <source>
        <strain evidence="10 11">A2-2</strain>
    </source>
</reference>
<comment type="cofactor">
    <cofactor evidence="1">
        <name>biotin</name>
        <dbReference type="ChEBI" id="CHEBI:57586"/>
    </cofactor>
</comment>
<dbReference type="SUPFAM" id="SSF51246">
    <property type="entry name" value="Rudiment single hybrid motif"/>
    <property type="match status" value="1"/>
</dbReference>
<keyword evidence="11" id="KW-1185">Reference proteome</keyword>
<dbReference type="Pfam" id="PF00289">
    <property type="entry name" value="Biotin_carb_N"/>
    <property type="match status" value="1"/>
</dbReference>
<dbReference type="Proteomes" id="UP001528823">
    <property type="component" value="Unassembled WGS sequence"/>
</dbReference>
<dbReference type="SMART" id="SM00878">
    <property type="entry name" value="Biotin_carb_C"/>
    <property type="match status" value="1"/>
</dbReference>
<sequence>MMNKILVANRGEIAVRVINAAHQLGYQTVAVFSEADRAALHVSLADQAVFIGAANSRDSYLNISVVINAAKKVEADAIHPGYGFLAENADFAKACEEAGLIFIGPSSEAIHMMGNKAQAKDCMEVAGVPCIPGYRGNDQQLSTLQQQAAAIGFPVYIKAALGGGGRGMRQVMFTEELPAAIESAKSEAKSAVGDDQLILEKAITNGRHIEFQVLADRQGHTIHLGERDCSLQRRHQKVIEETPSPAVNDILRQRMGKVAVEAAKAIGYIGAGTVEFLLAESGEFYFLEMNTRLQVEHPVTEMVTGIDLVKWQLKIADGQSLTIQQQDILMTGHAIEARLYAEDPDQQFLPQTGDIKLCQFPKIEGVRYDRGVKTGQTVSAYYDPMLAKIIGTGETREEARRRLIRALQQTVLLGPITNRQFLVELLQSSVFIAGKAHCQFIEQQFFNKTEPVSERDKIGNSQLIALAAISVTLLMNNNYSHQHQGWRNSGLASGYCRLKADNNSVFSCKLQKLSHPFYQVVIDDMPAIDLNIVSIDDHQWRYSIEGIVNTAYVLVEQGQVFISNQAQQIRLTQLGFESVQELEQAHNNVSAPISGCVVKVLVDTNQTVAKGDKLVVIEAMKMEHVVVAPLSGTIDKVYVASGQQVSAGTLLIDIHPS</sequence>
<dbReference type="PROSITE" id="PS00867">
    <property type="entry name" value="CPSASE_2"/>
    <property type="match status" value="1"/>
</dbReference>
<dbReference type="PROSITE" id="PS50968">
    <property type="entry name" value="BIOTINYL_LIPOYL"/>
    <property type="match status" value="1"/>
</dbReference>
<keyword evidence="5" id="KW-0092">Biotin</keyword>
<evidence type="ECO:0000259" key="7">
    <source>
        <dbReference type="PROSITE" id="PS50968"/>
    </source>
</evidence>
<dbReference type="CDD" id="cd06850">
    <property type="entry name" value="biotinyl_domain"/>
    <property type="match status" value="1"/>
</dbReference>
<dbReference type="InterPro" id="IPR016185">
    <property type="entry name" value="PreATP-grasp_dom_sf"/>
</dbReference>
<protein>
    <submittedName>
        <fullName evidence="10">Acetyl-CoA carboxylase biotin carboxylase subunit</fullName>
        <ecNumber evidence="10">6.4.1.2</ecNumber>
    </submittedName>
</protein>
<dbReference type="EC" id="6.4.1.2" evidence="10"/>
<dbReference type="Pfam" id="PF02786">
    <property type="entry name" value="CPSase_L_D2"/>
    <property type="match status" value="1"/>
</dbReference>
<keyword evidence="4 6" id="KW-0067">ATP-binding</keyword>
<feature type="domain" description="ATP-grasp" evidence="8">
    <location>
        <begin position="120"/>
        <end position="317"/>
    </location>
</feature>
<dbReference type="InterPro" id="IPR011053">
    <property type="entry name" value="Single_hybrid_motif"/>
</dbReference>
<dbReference type="GO" id="GO:0003989">
    <property type="term" value="F:acetyl-CoA carboxylase activity"/>
    <property type="evidence" value="ECO:0007669"/>
    <property type="project" value="UniProtKB-EC"/>
</dbReference>
<gene>
    <name evidence="10" type="ORF">ORQ98_10520</name>
</gene>
<dbReference type="SUPFAM" id="SSF56059">
    <property type="entry name" value="Glutathione synthetase ATP-binding domain-like"/>
    <property type="match status" value="1"/>
</dbReference>
<comment type="caution">
    <text evidence="10">The sequence shown here is derived from an EMBL/GenBank/DDBJ whole genome shotgun (WGS) entry which is preliminary data.</text>
</comment>
<dbReference type="InterPro" id="IPR011764">
    <property type="entry name" value="Biotin_carboxylation_dom"/>
</dbReference>
<dbReference type="PROSITE" id="PS50975">
    <property type="entry name" value="ATP_GRASP"/>
    <property type="match status" value="1"/>
</dbReference>
<evidence type="ECO:0000256" key="4">
    <source>
        <dbReference type="ARBA" id="ARBA00022840"/>
    </source>
</evidence>
<evidence type="ECO:0000256" key="2">
    <source>
        <dbReference type="ARBA" id="ARBA00022598"/>
    </source>
</evidence>
<accession>A0ABT5U887</accession>
<evidence type="ECO:0000313" key="10">
    <source>
        <dbReference type="EMBL" id="MDE1462405.1"/>
    </source>
</evidence>
<dbReference type="PROSITE" id="PS50979">
    <property type="entry name" value="BC"/>
    <property type="match status" value="1"/>
</dbReference>
<evidence type="ECO:0000313" key="11">
    <source>
        <dbReference type="Proteomes" id="UP001528823"/>
    </source>
</evidence>
<dbReference type="InterPro" id="IPR000089">
    <property type="entry name" value="Biotin_lipoyl"/>
</dbReference>
<dbReference type="PROSITE" id="PS00188">
    <property type="entry name" value="BIOTIN"/>
    <property type="match status" value="1"/>
</dbReference>
<keyword evidence="2 10" id="KW-0436">Ligase</keyword>
<dbReference type="InterPro" id="IPR011761">
    <property type="entry name" value="ATP-grasp"/>
</dbReference>
<feature type="domain" description="Biotin carboxylation" evidence="9">
    <location>
        <begin position="1"/>
        <end position="446"/>
    </location>
</feature>
<evidence type="ECO:0000256" key="6">
    <source>
        <dbReference type="PROSITE-ProRule" id="PRU00409"/>
    </source>
</evidence>
<dbReference type="Pfam" id="PF02785">
    <property type="entry name" value="Biotin_carb_C"/>
    <property type="match status" value="1"/>
</dbReference>
<dbReference type="PANTHER" id="PTHR18866:SF33">
    <property type="entry name" value="METHYLCROTONOYL-COA CARBOXYLASE SUBUNIT ALPHA, MITOCHONDRIAL-RELATED"/>
    <property type="match status" value="1"/>
</dbReference>
<keyword evidence="3 6" id="KW-0547">Nucleotide-binding</keyword>
<dbReference type="Gene3D" id="2.40.50.100">
    <property type="match status" value="1"/>
</dbReference>
<dbReference type="InterPro" id="IPR005482">
    <property type="entry name" value="Biotin_COase_C"/>
</dbReference>
<evidence type="ECO:0000259" key="9">
    <source>
        <dbReference type="PROSITE" id="PS50979"/>
    </source>
</evidence>
<proteinExistence type="predicted"/>
<name>A0ABT5U887_9GAMM</name>
<dbReference type="InterPro" id="IPR005481">
    <property type="entry name" value="BC-like_N"/>
</dbReference>
<dbReference type="EMBL" id="JAPMOU010000010">
    <property type="protein sequence ID" value="MDE1462405.1"/>
    <property type="molecule type" value="Genomic_DNA"/>
</dbReference>
<dbReference type="PANTHER" id="PTHR18866">
    <property type="entry name" value="CARBOXYLASE:PYRUVATE/ACETYL-COA/PROPIONYL-COA CARBOXYLASE"/>
    <property type="match status" value="1"/>
</dbReference>
<evidence type="ECO:0000259" key="8">
    <source>
        <dbReference type="PROSITE" id="PS50975"/>
    </source>
</evidence>
<evidence type="ECO:0000256" key="3">
    <source>
        <dbReference type="ARBA" id="ARBA00022741"/>
    </source>
</evidence>
<dbReference type="NCBIfam" id="NF006367">
    <property type="entry name" value="PRK08591.1"/>
    <property type="match status" value="1"/>
</dbReference>
<evidence type="ECO:0000256" key="1">
    <source>
        <dbReference type="ARBA" id="ARBA00001953"/>
    </source>
</evidence>
<dbReference type="InterPro" id="IPR001882">
    <property type="entry name" value="Biotin_BS"/>
</dbReference>
<dbReference type="Gene3D" id="3.30.470.20">
    <property type="entry name" value="ATP-grasp fold, B domain"/>
    <property type="match status" value="1"/>
</dbReference>
<dbReference type="RefSeq" id="WP_274688752.1">
    <property type="nucleotide sequence ID" value="NZ_JAPMOU010000010.1"/>
</dbReference>
<feature type="domain" description="Lipoyl-binding" evidence="7">
    <location>
        <begin position="579"/>
        <end position="655"/>
    </location>
</feature>
<evidence type="ECO:0000256" key="5">
    <source>
        <dbReference type="ARBA" id="ARBA00023267"/>
    </source>
</evidence>
<dbReference type="SUPFAM" id="SSF52440">
    <property type="entry name" value="PreATP-grasp domain"/>
    <property type="match status" value="1"/>
</dbReference>
<organism evidence="10 11">
    <name type="scientific">Spartinivicinus poritis</name>
    <dbReference type="NCBI Taxonomy" id="2994640"/>
    <lineage>
        <taxon>Bacteria</taxon>
        <taxon>Pseudomonadati</taxon>
        <taxon>Pseudomonadota</taxon>
        <taxon>Gammaproteobacteria</taxon>
        <taxon>Oceanospirillales</taxon>
        <taxon>Zooshikellaceae</taxon>
        <taxon>Spartinivicinus</taxon>
    </lineage>
</organism>
<dbReference type="SUPFAM" id="SSF51230">
    <property type="entry name" value="Single hybrid motif"/>
    <property type="match status" value="1"/>
</dbReference>
<dbReference type="InterPro" id="IPR005479">
    <property type="entry name" value="CPAse_ATP-bd"/>
</dbReference>